<evidence type="ECO:0000313" key="3">
    <source>
        <dbReference type="EMBL" id="PSN64375.1"/>
    </source>
</evidence>
<name>A0A2T2NG14_CORCC</name>
<dbReference type="STRING" id="1448308.A0A2T2NG14"/>
<evidence type="ECO:0000313" key="4">
    <source>
        <dbReference type="Proteomes" id="UP000240883"/>
    </source>
</evidence>
<dbReference type="AlphaFoldDB" id="A0A2T2NG14"/>
<dbReference type="Proteomes" id="UP000240883">
    <property type="component" value="Unassembled WGS sequence"/>
</dbReference>
<evidence type="ECO:0000256" key="1">
    <source>
        <dbReference type="SAM" id="MobiDB-lite"/>
    </source>
</evidence>
<dbReference type="OrthoDB" id="5423360at2759"/>
<dbReference type="Gene3D" id="3.90.1300.10">
    <property type="entry name" value="Amidase signature (AS) domain"/>
    <property type="match status" value="1"/>
</dbReference>
<feature type="domain" description="Amidase" evidence="2">
    <location>
        <begin position="24"/>
        <end position="98"/>
    </location>
</feature>
<reference evidence="3 4" key="1">
    <citation type="journal article" date="2018" name="Front. Microbiol.">
        <title>Genome-Wide Analysis of Corynespora cassiicola Leaf Fall Disease Putative Effectors.</title>
        <authorList>
            <person name="Lopez D."/>
            <person name="Ribeiro S."/>
            <person name="Label P."/>
            <person name="Fumanal B."/>
            <person name="Venisse J.S."/>
            <person name="Kohler A."/>
            <person name="de Oliveira R.R."/>
            <person name="Labutti K."/>
            <person name="Lipzen A."/>
            <person name="Lail K."/>
            <person name="Bauer D."/>
            <person name="Ohm R.A."/>
            <person name="Barry K.W."/>
            <person name="Spatafora J."/>
            <person name="Grigoriev I.V."/>
            <person name="Martin F.M."/>
            <person name="Pujade-Renaud V."/>
        </authorList>
    </citation>
    <scope>NUCLEOTIDE SEQUENCE [LARGE SCALE GENOMIC DNA]</scope>
    <source>
        <strain evidence="3 4">Philippines</strain>
    </source>
</reference>
<evidence type="ECO:0000259" key="2">
    <source>
        <dbReference type="Pfam" id="PF01425"/>
    </source>
</evidence>
<dbReference type="Pfam" id="PF01425">
    <property type="entry name" value="Amidase"/>
    <property type="match status" value="1"/>
</dbReference>
<sequence>MREEPLECVESTAPFNPRADGYQGPSESGHASAASISSYDWLDFSLGSDTNGSGRKPASYNGCFSIRPSTGILSTKRVVGYFPQFDMPVFFGRDISRFSKSIPAWYRDSPMLRVPSQSPVKILYPSNYLPTTNEAQTRLIDAFVSGLEAALQIERTAISLAELWAKDCPDGPVHGDISVYLDTGTTLAMLLDKVLKADSKGCTTIMILPIEADQPNYREAEPPSYGLLSGYASLNMSPMTRSPEVTAPVSDIPYISRVTHREERLPIAVSVIGAPGMATPAYCTDLILTDLVEKGLKAGGIETRVKTGRSMY</sequence>
<dbReference type="PANTHER" id="PTHR46310:SF7">
    <property type="entry name" value="AMIDASE 1"/>
    <property type="match status" value="1"/>
</dbReference>
<dbReference type="InterPro" id="IPR023631">
    <property type="entry name" value="Amidase_dom"/>
</dbReference>
<dbReference type="PANTHER" id="PTHR46310">
    <property type="entry name" value="AMIDASE 1"/>
    <property type="match status" value="1"/>
</dbReference>
<dbReference type="SUPFAM" id="SSF75304">
    <property type="entry name" value="Amidase signature (AS) enzymes"/>
    <property type="match status" value="1"/>
</dbReference>
<keyword evidence="4" id="KW-1185">Reference proteome</keyword>
<protein>
    <recommendedName>
        <fullName evidence="2">Amidase domain-containing protein</fullName>
    </recommendedName>
</protein>
<dbReference type="EMBL" id="KZ678138">
    <property type="protein sequence ID" value="PSN64375.1"/>
    <property type="molecule type" value="Genomic_DNA"/>
</dbReference>
<proteinExistence type="predicted"/>
<organism evidence="3 4">
    <name type="scientific">Corynespora cassiicola Philippines</name>
    <dbReference type="NCBI Taxonomy" id="1448308"/>
    <lineage>
        <taxon>Eukaryota</taxon>
        <taxon>Fungi</taxon>
        <taxon>Dikarya</taxon>
        <taxon>Ascomycota</taxon>
        <taxon>Pezizomycotina</taxon>
        <taxon>Dothideomycetes</taxon>
        <taxon>Pleosporomycetidae</taxon>
        <taxon>Pleosporales</taxon>
        <taxon>Corynesporascaceae</taxon>
        <taxon>Corynespora</taxon>
    </lineage>
</organism>
<feature type="region of interest" description="Disordered" evidence="1">
    <location>
        <begin position="1"/>
        <end position="30"/>
    </location>
</feature>
<gene>
    <name evidence="3" type="ORF">BS50DRAFT_590198</name>
</gene>
<dbReference type="InterPro" id="IPR036928">
    <property type="entry name" value="AS_sf"/>
</dbReference>
<accession>A0A2T2NG14</accession>